<evidence type="ECO:0000313" key="5">
    <source>
        <dbReference type="Proteomes" id="UP000092730"/>
    </source>
</evidence>
<feature type="compositionally biased region" description="Basic and acidic residues" evidence="1">
    <location>
        <begin position="525"/>
        <end position="549"/>
    </location>
</feature>
<dbReference type="Proteomes" id="UP000092730">
    <property type="component" value="Chromosome 2"/>
</dbReference>
<dbReference type="Pfam" id="PF03134">
    <property type="entry name" value="TB2_DP1_HVA22"/>
    <property type="match status" value="1"/>
</dbReference>
<organism evidence="3">
    <name type="scientific">Kwoniella bestiolae CBS 10118</name>
    <dbReference type="NCBI Taxonomy" id="1296100"/>
    <lineage>
        <taxon>Eukaryota</taxon>
        <taxon>Fungi</taxon>
        <taxon>Dikarya</taxon>
        <taxon>Basidiomycota</taxon>
        <taxon>Agaricomycotina</taxon>
        <taxon>Tremellomycetes</taxon>
        <taxon>Tremellales</taxon>
        <taxon>Cryptococcaceae</taxon>
        <taxon>Kwoniella</taxon>
    </lineage>
</organism>
<keyword evidence="5" id="KW-1185">Reference proteome</keyword>
<feature type="compositionally biased region" description="Low complexity" evidence="1">
    <location>
        <begin position="468"/>
        <end position="478"/>
    </location>
</feature>
<feature type="compositionally biased region" description="Basic residues" evidence="1">
    <location>
        <begin position="512"/>
        <end position="524"/>
    </location>
</feature>
<evidence type="ECO:0000313" key="4">
    <source>
        <dbReference type="EMBL" id="WVW81480.1"/>
    </source>
</evidence>
<reference evidence="4" key="2">
    <citation type="submission" date="2013-07" db="EMBL/GenBank/DDBJ databases">
        <authorList>
            <consortium name="The Broad Institute Genome Sequencing Platform"/>
            <person name="Cuomo C."/>
            <person name="Litvintseva A."/>
            <person name="Chen Y."/>
            <person name="Heitman J."/>
            <person name="Sun S."/>
            <person name="Springer D."/>
            <person name="Dromer F."/>
            <person name="Young S.K."/>
            <person name="Zeng Q."/>
            <person name="Gargeya S."/>
            <person name="Fitzgerald M."/>
            <person name="Abouelleil A."/>
            <person name="Alvarado L."/>
            <person name="Berlin A.M."/>
            <person name="Chapman S.B."/>
            <person name="Dewar J."/>
            <person name="Goldberg J."/>
            <person name="Griggs A."/>
            <person name="Gujja S."/>
            <person name="Hansen M."/>
            <person name="Howarth C."/>
            <person name="Imamovic A."/>
            <person name="Larimer J."/>
            <person name="McCowan C."/>
            <person name="Murphy C."/>
            <person name="Pearson M."/>
            <person name="Priest M."/>
            <person name="Roberts A."/>
            <person name="Saif S."/>
            <person name="Shea T."/>
            <person name="Sykes S."/>
            <person name="Wortman J."/>
            <person name="Nusbaum C."/>
            <person name="Birren B."/>
        </authorList>
    </citation>
    <scope>NUCLEOTIDE SEQUENCE</scope>
    <source>
        <strain evidence="4">CBS 10118</strain>
    </source>
</reference>
<reference evidence="4" key="4">
    <citation type="submission" date="2024-02" db="EMBL/GenBank/DDBJ databases">
        <title>Comparative genomics of Cryptococcus and Kwoniella reveals pathogenesis evolution and contrasting modes of karyotype evolution via chromosome fusion or intercentromeric recombination.</title>
        <authorList>
            <person name="Coelho M.A."/>
            <person name="David-Palma M."/>
            <person name="Shea T."/>
            <person name="Bowers K."/>
            <person name="McGinley-Smith S."/>
            <person name="Mohammad A.W."/>
            <person name="Gnirke A."/>
            <person name="Yurkov A.M."/>
            <person name="Nowrousian M."/>
            <person name="Sun S."/>
            <person name="Cuomo C.A."/>
            <person name="Heitman J."/>
        </authorList>
    </citation>
    <scope>NUCLEOTIDE SEQUENCE</scope>
    <source>
        <strain evidence="4">CBS 10118</strain>
    </source>
</reference>
<dbReference type="InterPro" id="IPR004345">
    <property type="entry name" value="TB2_DP1_HVA22"/>
</dbReference>
<keyword evidence="2" id="KW-1133">Transmembrane helix</keyword>
<name>A0A1B9G8G8_9TREE</name>
<dbReference type="OrthoDB" id="434647at2759"/>
<dbReference type="EMBL" id="KI894019">
    <property type="protein sequence ID" value="OCF27334.1"/>
    <property type="molecule type" value="Genomic_DNA"/>
</dbReference>
<sequence>MSTSTSSFLPLLAVGVIWYYLSSRGSTTRVIWLMLNVLDTFRAFRLIRPNGRRIGVNTRKKAMKESLICWVIYVIAQTAGPVLSTMLSWIPFYSPVKAAICIAFLCMRLSVSSHIFHHILTPAIRPYEPPIDLTVLLIQSIGVLLFHYTLQVPVSLIFTTLRISGTSLKSTIHGITNLVKSHSSPNPSTPPRIVEQIQQDRPTVDEDHIRASFLSPPPNIPGSILLRHPSPRPLTPRRSISFLDPPATPRILSPSPPSSPEIEEIAGPSTPRRSVAANGSRLLLGVEEVREIRRSPRGNRVQNNAVADDDSLMNGVDLINSHGSNQRLKPAGPRARIGQSDRLFNPENIMASSKKGKGRAVPVLIIPDEDDDEDEGQNEVIPNAKPETSKPRPRSVPPLNGLPSTREIIKPEPSTTRFKPVNLYPILPTTSTQIKSIPQVRDTSRLRPTQDRSQLPDPTINPTRKTSRTVSTSSSSATINPKPKTPRKVRILKASEGGVAHDKPLSTAASRAKARTTSRAKTKTNKADAEVDEGKNVGEKRNVRSENTSRKKIRKE</sequence>
<feature type="compositionally biased region" description="Acidic residues" evidence="1">
    <location>
        <begin position="367"/>
        <end position="377"/>
    </location>
</feature>
<dbReference type="EMBL" id="CP144542">
    <property type="protein sequence ID" value="WVW81480.1"/>
    <property type="molecule type" value="Genomic_DNA"/>
</dbReference>
<feature type="region of interest" description="Disordered" evidence="1">
    <location>
        <begin position="434"/>
        <end position="556"/>
    </location>
</feature>
<keyword evidence="2" id="KW-0472">Membrane</keyword>
<evidence type="ECO:0000256" key="2">
    <source>
        <dbReference type="SAM" id="Phobius"/>
    </source>
</evidence>
<dbReference type="AlphaFoldDB" id="A0A1B9G8G8"/>
<proteinExistence type="predicted"/>
<feature type="region of interest" description="Disordered" evidence="1">
    <location>
        <begin position="367"/>
        <end position="422"/>
    </location>
</feature>
<dbReference type="KEGG" id="kbi:30206574"/>
<evidence type="ECO:0000256" key="1">
    <source>
        <dbReference type="SAM" id="MobiDB-lite"/>
    </source>
</evidence>
<keyword evidence="2" id="KW-0812">Transmembrane</keyword>
<dbReference type="RefSeq" id="XP_019048404.1">
    <property type="nucleotide sequence ID" value="XM_019188842.1"/>
</dbReference>
<feature type="transmembrane region" description="Helical" evidence="2">
    <location>
        <begin position="7"/>
        <end position="23"/>
    </location>
</feature>
<feature type="region of interest" description="Disordered" evidence="1">
    <location>
        <begin position="220"/>
        <end position="276"/>
    </location>
</feature>
<gene>
    <name evidence="3" type="ORF">I302_02175</name>
    <name evidence="4" type="ORF">I302_103474</name>
</gene>
<dbReference type="VEuPathDB" id="FungiDB:I302_02175"/>
<accession>A0A1B9G8G8</accession>
<reference evidence="3" key="1">
    <citation type="submission" date="2013-07" db="EMBL/GenBank/DDBJ databases">
        <title>The Genome Sequence of Cryptococcus bestiolae CBS10118.</title>
        <authorList>
            <consortium name="The Broad Institute Genome Sequencing Platform"/>
            <person name="Cuomo C."/>
            <person name="Litvintseva A."/>
            <person name="Chen Y."/>
            <person name="Heitman J."/>
            <person name="Sun S."/>
            <person name="Springer D."/>
            <person name="Dromer F."/>
            <person name="Young S.K."/>
            <person name="Zeng Q."/>
            <person name="Gargeya S."/>
            <person name="Fitzgerald M."/>
            <person name="Abouelleil A."/>
            <person name="Alvarado L."/>
            <person name="Berlin A.M."/>
            <person name="Chapman S.B."/>
            <person name="Dewar J."/>
            <person name="Goldberg J."/>
            <person name="Griggs A."/>
            <person name="Gujja S."/>
            <person name="Hansen M."/>
            <person name="Howarth C."/>
            <person name="Imamovic A."/>
            <person name="Larimer J."/>
            <person name="McCowan C."/>
            <person name="Murphy C."/>
            <person name="Pearson M."/>
            <person name="Priest M."/>
            <person name="Roberts A."/>
            <person name="Saif S."/>
            <person name="Shea T."/>
            <person name="Sykes S."/>
            <person name="Wortman J."/>
            <person name="Nusbaum C."/>
            <person name="Birren B."/>
        </authorList>
    </citation>
    <scope>NUCLEOTIDE SEQUENCE [LARGE SCALE GENOMIC DNA]</scope>
    <source>
        <strain evidence="3">CBS 10118</strain>
    </source>
</reference>
<reference evidence="3" key="3">
    <citation type="submission" date="2014-01" db="EMBL/GenBank/DDBJ databases">
        <title>Evolution of pathogenesis and genome organization in the Tremellales.</title>
        <authorList>
            <person name="Cuomo C."/>
            <person name="Litvintseva A."/>
            <person name="Heitman J."/>
            <person name="Chen Y."/>
            <person name="Sun S."/>
            <person name="Springer D."/>
            <person name="Dromer F."/>
            <person name="Young S."/>
            <person name="Zeng Q."/>
            <person name="Chapman S."/>
            <person name="Gujja S."/>
            <person name="Saif S."/>
            <person name="Birren B."/>
        </authorList>
    </citation>
    <scope>NUCLEOTIDE SEQUENCE</scope>
    <source>
        <strain evidence="3">CBS 10118</strain>
    </source>
</reference>
<protein>
    <submittedName>
        <fullName evidence="3">Uncharacterized protein</fullName>
    </submittedName>
</protein>
<evidence type="ECO:0000313" key="3">
    <source>
        <dbReference type="EMBL" id="OCF27334.1"/>
    </source>
</evidence>
<dbReference type="GeneID" id="30206574"/>
<feature type="transmembrane region" description="Helical" evidence="2">
    <location>
        <begin position="67"/>
        <end position="90"/>
    </location>
</feature>